<gene>
    <name evidence="10" type="primary">miaA</name>
    <name evidence="14" type="ORF">FD29_GL000851</name>
</gene>
<evidence type="ECO:0000313" key="14">
    <source>
        <dbReference type="EMBL" id="KRL45020.1"/>
    </source>
</evidence>
<feature type="binding site" evidence="10">
    <location>
        <begin position="29"/>
        <end position="34"/>
    </location>
    <ligand>
        <name>substrate</name>
    </ligand>
</feature>
<dbReference type="STRING" id="1423770.FD29_GL000851"/>
<comment type="caution">
    <text evidence="14">The sequence shown here is derived from an EMBL/GenBank/DDBJ whole genome shotgun (WGS) entry which is preliminary data.</text>
</comment>
<dbReference type="GO" id="GO:0052381">
    <property type="term" value="F:tRNA dimethylallyltransferase activity"/>
    <property type="evidence" value="ECO:0007669"/>
    <property type="project" value="UniProtKB-UniRule"/>
</dbReference>
<organism evidence="14 15">
    <name type="scientific">Companilactobacillus mindensis DSM 14500</name>
    <dbReference type="NCBI Taxonomy" id="1423770"/>
    <lineage>
        <taxon>Bacteria</taxon>
        <taxon>Bacillati</taxon>
        <taxon>Bacillota</taxon>
        <taxon>Bacilli</taxon>
        <taxon>Lactobacillales</taxon>
        <taxon>Lactobacillaceae</taxon>
        <taxon>Companilactobacillus</taxon>
    </lineage>
</organism>
<dbReference type="PANTHER" id="PTHR11088">
    <property type="entry name" value="TRNA DIMETHYLALLYLTRANSFERASE"/>
    <property type="match status" value="1"/>
</dbReference>
<reference evidence="14 15" key="1">
    <citation type="journal article" date="2015" name="Genome Announc.">
        <title>Expanding the biotechnology potential of lactobacilli through comparative genomics of 213 strains and associated genera.</title>
        <authorList>
            <person name="Sun Z."/>
            <person name="Harris H.M."/>
            <person name="McCann A."/>
            <person name="Guo C."/>
            <person name="Argimon S."/>
            <person name="Zhang W."/>
            <person name="Yang X."/>
            <person name="Jeffery I.B."/>
            <person name="Cooney J.C."/>
            <person name="Kagawa T.F."/>
            <person name="Liu W."/>
            <person name="Song Y."/>
            <person name="Salvetti E."/>
            <person name="Wrobel A."/>
            <person name="Rasinkangas P."/>
            <person name="Parkhill J."/>
            <person name="Rea M.C."/>
            <person name="O'Sullivan O."/>
            <person name="Ritari J."/>
            <person name="Douillard F.P."/>
            <person name="Paul Ross R."/>
            <person name="Yang R."/>
            <person name="Briner A.E."/>
            <person name="Felis G.E."/>
            <person name="de Vos W.M."/>
            <person name="Barrangou R."/>
            <person name="Klaenhammer T.R."/>
            <person name="Caufield P.W."/>
            <person name="Cui Y."/>
            <person name="Zhang H."/>
            <person name="O'Toole P.W."/>
        </authorList>
    </citation>
    <scope>NUCLEOTIDE SEQUENCE [LARGE SCALE GENOMIC DNA]</scope>
    <source>
        <strain evidence="14 15">DSM 14500</strain>
    </source>
</reference>
<dbReference type="InterPro" id="IPR039657">
    <property type="entry name" value="Dimethylallyltransferase"/>
</dbReference>
<keyword evidence="6 10" id="KW-0547">Nucleotide-binding</keyword>
<comment type="caution">
    <text evidence="10">Lacks conserved residue(s) required for the propagation of feature annotation.</text>
</comment>
<dbReference type="InterPro" id="IPR018022">
    <property type="entry name" value="IPT"/>
</dbReference>
<comment type="similarity">
    <text evidence="3 10 13">Belongs to the IPP transferase family.</text>
</comment>
<dbReference type="PANTHER" id="PTHR11088:SF60">
    <property type="entry name" value="TRNA DIMETHYLALLYLTRANSFERASE"/>
    <property type="match status" value="1"/>
</dbReference>
<comment type="subunit">
    <text evidence="10">Monomer.</text>
</comment>
<dbReference type="GO" id="GO:0005524">
    <property type="term" value="F:ATP binding"/>
    <property type="evidence" value="ECO:0007669"/>
    <property type="project" value="UniProtKB-UniRule"/>
</dbReference>
<accession>A0A0R1QK89</accession>
<evidence type="ECO:0000256" key="10">
    <source>
        <dbReference type="HAMAP-Rule" id="MF_00185"/>
    </source>
</evidence>
<keyword evidence="4 10" id="KW-0808">Transferase</keyword>
<dbReference type="HAMAP" id="MF_00185">
    <property type="entry name" value="IPP_trans"/>
    <property type="match status" value="1"/>
</dbReference>
<evidence type="ECO:0000256" key="3">
    <source>
        <dbReference type="ARBA" id="ARBA00005842"/>
    </source>
</evidence>
<dbReference type="GO" id="GO:0006400">
    <property type="term" value="P:tRNA modification"/>
    <property type="evidence" value="ECO:0007669"/>
    <property type="project" value="TreeGrafter"/>
</dbReference>
<dbReference type="InterPro" id="IPR027417">
    <property type="entry name" value="P-loop_NTPase"/>
</dbReference>
<comment type="function">
    <text evidence="2 10 12">Catalyzes the transfer of a dimethylallyl group onto the adenine at position 37 in tRNAs that read codons beginning with uridine, leading to the formation of N6-(dimethylallyl)adenosine (i(6)A).</text>
</comment>
<dbReference type="PATRIC" id="fig|1423770.3.peg.875"/>
<dbReference type="Gene3D" id="1.10.20.140">
    <property type="match status" value="1"/>
</dbReference>
<keyword evidence="7 10" id="KW-0067">ATP-binding</keyword>
<evidence type="ECO:0000256" key="6">
    <source>
        <dbReference type="ARBA" id="ARBA00022741"/>
    </source>
</evidence>
<evidence type="ECO:0000256" key="8">
    <source>
        <dbReference type="ARBA" id="ARBA00022842"/>
    </source>
</evidence>
<name>A0A0R1QK89_9LACO</name>
<keyword evidence="5 10" id="KW-0819">tRNA processing</keyword>
<keyword evidence="8 10" id="KW-0460">Magnesium</keyword>
<evidence type="ECO:0000256" key="4">
    <source>
        <dbReference type="ARBA" id="ARBA00022679"/>
    </source>
</evidence>
<evidence type="ECO:0000256" key="9">
    <source>
        <dbReference type="ARBA" id="ARBA00049563"/>
    </source>
</evidence>
<feature type="site" description="Interaction with substrate tRNA" evidence="10">
    <location>
        <position position="142"/>
    </location>
</feature>
<comment type="cofactor">
    <cofactor evidence="1 10">
        <name>Mg(2+)</name>
        <dbReference type="ChEBI" id="CHEBI:18420"/>
    </cofactor>
</comment>
<sequence length="326" mass="37331">MVYFLQNIYKKLSKRGDFLIKVVAIVGPTAVGKSALGLKLAQKLNGEIISGDSMQIYKKLDIGTAKDSPEELKQVPHHLVDICEADQRYTVKDFQQKAKAIITDLSEHNKLPLVVGGTGFYLSSLINNLNLGGKSTGDDQVRQELLTLEQEKGVSGLQEILQTEDPLAFAKIDIENPRRLIRAIEVKRTTGRSITDQNNGQQWAEFYLVGLTDERQKLYERINHRVDKMVEMGLLDEVKYVYDHRDVFPQAKNGIGYKELFPYFEGQQSLDSCLDEIKKNSRHFAKRQFTYFRNQMDVDWYNISDDKNYQNIVEENIIKFVGGQND</sequence>
<evidence type="ECO:0000256" key="12">
    <source>
        <dbReference type="RuleBase" id="RU003784"/>
    </source>
</evidence>
<keyword evidence="15" id="KW-1185">Reference proteome</keyword>
<dbReference type="AlphaFoldDB" id="A0A0R1QK89"/>
<evidence type="ECO:0000256" key="2">
    <source>
        <dbReference type="ARBA" id="ARBA00003213"/>
    </source>
</evidence>
<dbReference type="Pfam" id="PF01715">
    <property type="entry name" value="IPPT"/>
    <property type="match status" value="1"/>
</dbReference>
<dbReference type="Gene3D" id="3.40.50.300">
    <property type="entry name" value="P-loop containing nucleotide triphosphate hydrolases"/>
    <property type="match status" value="1"/>
</dbReference>
<dbReference type="Proteomes" id="UP000050872">
    <property type="component" value="Unassembled WGS sequence"/>
</dbReference>
<proteinExistence type="inferred from homology"/>
<dbReference type="SUPFAM" id="SSF52540">
    <property type="entry name" value="P-loop containing nucleoside triphosphate hydrolases"/>
    <property type="match status" value="2"/>
</dbReference>
<evidence type="ECO:0000256" key="13">
    <source>
        <dbReference type="RuleBase" id="RU003785"/>
    </source>
</evidence>
<evidence type="ECO:0000256" key="7">
    <source>
        <dbReference type="ARBA" id="ARBA00022840"/>
    </source>
</evidence>
<evidence type="ECO:0000256" key="5">
    <source>
        <dbReference type="ARBA" id="ARBA00022694"/>
    </source>
</evidence>
<evidence type="ECO:0000256" key="11">
    <source>
        <dbReference type="RuleBase" id="RU003783"/>
    </source>
</evidence>
<comment type="catalytic activity">
    <reaction evidence="9 10 11">
        <text>adenosine(37) in tRNA + dimethylallyl diphosphate = N(6)-dimethylallyladenosine(37) in tRNA + diphosphate</text>
        <dbReference type="Rhea" id="RHEA:26482"/>
        <dbReference type="Rhea" id="RHEA-COMP:10162"/>
        <dbReference type="Rhea" id="RHEA-COMP:10375"/>
        <dbReference type="ChEBI" id="CHEBI:33019"/>
        <dbReference type="ChEBI" id="CHEBI:57623"/>
        <dbReference type="ChEBI" id="CHEBI:74411"/>
        <dbReference type="ChEBI" id="CHEBI:74415"/>
        <dbReference type="EC" id="2.5.1.75"/>
    </reaction>
</comment>
<protein>
    <recommendedName>
        <fullName evidence="10">tRNA dimethylallyltransferase</fullName>
        <ecNumber evidence="10">2.5.1.75</ecNumber>
    </recommendedName>
    <alternativeName>
        <fullName evidence="10">Dimethylallyl diphosphate:tRNA dimethylallyltransferase</fullName>
        <shortName evidence="10">DMAPP:tRNA dimethylallyltransferase</shortName>
        <shortName evidence="10">DMATase</shortName>
    </alternativeName>
    <alternativeName>
        <fullName evidence="10">Isopentenyl-diphosphate:tRNA isopentenyltransferase</fullName>
        <shortName evidence="10">IPP transferase</shortName>
        <shortName evidence="10">IPPT</shortName>
        <shortName evidence="10">IPTase</shortName>
    </alternativeName>
</protein>
<evidence type="ECO:0000256" key="1">
    <source>
        <dbReference type="ARBA" id="ARBA00001946"/>
    </source>
</evidence>
<feature type="region of interest" description="Interaction with substrate tRNA" evidence="10">
    <location>
        <begin position="52"/>
        <end position="55"/>
    </location>
</feature>
<dbReference type="EMBL" id="AZEZ01000022">
    <property type="protein sequence ID" value="KRL45020.1"/>
    <property type="molecule type" value="Genomic_DNA"/>
</dbReference>
<feature type="site" description="Interaction with substrate tRNA" evidence="10">
    <location>
        <position position="118"/>
    </location>
</feature>
<feature type="binding site" evidence="10">
    <location>
        <begin position="27"/>
        <end position="34"/>
    </location>
    <ligand>
        <name>ATP</name>
        <dbReference type="ChEBI" id="CHEBI:30616"/>
    </ligand>
</feature>
<dbReference type="NCBIfam" id="TIGR00174">
    <property type="entry name" value="miaA"/>
    <property type="match status" value="1"/>
</dbReference>
<dbReference type="EC" id="2.5.1.75" evidence="10"/>
<evidence type="ECO:0000313" key="15">
    <source>
        <dbReference type="Proteomes" id="UP000050872"/>
    </source>
</evidence>